<dbReference type="Proteomes" id="UP000249061">
    <property type="component" value="Unassembled WGS sequence"/>
</dbReference>
<sequence length="262" mass="29769">MAKLRRGEKLEPNTLEAWKPSAFIAQNPVFTLDELRAAYRHMGRDPRSAQEIVSYYLAQGTLLLVRRGLYAHPTWVDPWRLASRLTPDAVIAYDGALSFHKLTGVGHSLHFASTRRTPRLNFNDILFDVVRVETLPPHETVSVNGDPVRVTSLERTLVDSLDRLDLSPDLKTLWNAFRSAPRVDPKKLLQHLKKLNRGPLLASRLGLFMEARKEVDHDLSLALKNLALRAPAYFDRANREKGMEIISRWNLIASDVLHELSA</sequence>
<evidence type="ECO:0000313" key="1">
    <source>
        <dbReference type="EMBL" id="PZR11112.1"/>
    </source>
</evidence>
<dbReference type="AlphaFoldDB" id="A0A2W5T7X4"/>
<organism evidence="1 2">
    <name type="scientific">Archangium gephyra</name>
    <dbReference type="NCBI Taxonomy" id="48"/>
    <lineage>
        <taxon>Bacteria</taxon>
        <taxon>Pseudomonadati</taxon>
        <taxon>Myxococcota</taxon>
        <taxon>Myxococcia</taxon>
        <taxon>Myxococcales</taxon>
        <taxon>Cystobacterineae</taxon>
        <taxon>Archangiaceae</taxon>
        <taxon>Archangium</taxon>
    </lineage>
</organism>
<comment type="caution">
    <text evidence="1">The sequence shown here is derived from an EMBL/GenBank/DDBJ whole genome shotgun (WGS) entry which is preliminary data.</text>
</comment>
<evidence type="ECO:0008006" key="3">
    <source>
        <dbReference type="Google" id="ProtNLM"/>
    </source>
</evidence>
<gene>
    <name evidence="1" type="ORF">DI536_18415</name>
</gene>
<evidence type="ECO:0000313" key="2">
    <source>
        <dbReference type="Proteomes" id="UP000249061"/>
    </source>
</evidence>
<reference evidence="1 2" key="1">
    <citation type="submission" date="2017-08" db="EMBL/GenBank/DDBJ databases">
        <title>Infants hospitalized years apart are colonized by the same room-sourced microbial strains.</title>
        <authorList>
            <person name="Brooks B."/>
            <person name="Olm M.R."/>
            <person name="Firek B.A."/>
            <person name="Baker R."/>
            <person name="Thomas B.C."/>
            <person name="Morowitz M.J."/>
            <person name="Banfield J.F."/>
        </authorList>
    </citation>
    <scope>NUCLEOTIDE SEQUENCE [LARGE SCALE GENOMIC DNA]</scope>
    <source>
        <strain evidence="1">S2_003_000_R2_14</strain>
    </source>
</reference>
<protein>
    <recommendedName>
        <fullName evidence="3">Transcriptional regulator, AbiEi antitoxin, Type IV TA system</fullName>
    </recommendedName>
</protein>
<name>A0A2W5T7X4_9BACT</name>
<dbReference type="EMBL" id="QFQP01000015">
    <property type="protein sequence ID" value="PZR11112.1"/>
    <property type="molecule type" value="Genomic_DNA"/>
</dbReference>
<proteinExistence type="predicted"/>
<accession>A0A2W5T7X4</accession>